<dbReference type="PANTHER" id="PTHR10527">
    <property type="entry name" value="IMPORTIN BETA"/>
    <property type="match status" value="1"/>
</dbReference>
<comment type="caution">
    <text evidence="9">The sequence shown here is derived from an EMBL/GenBank/DDBJ whole genome shotgun (WGS) entry which is preliminary data.</text>
</comment>
<keyword evidence="7" id="KW-0539">Nucleus</keyword>
<evidence type="ECO:0000256" key="4">
    <source>
        <dbReference type="ARBA" id="ARBA00022490"/>
    </source>
</evidence>
<dbReference type="Pfam" id="PF18829">
    <property type="entry name" value="Importin_rep_6"/>
    <property type="match status" value="1"/>
</dbReference>
<keyword evidence="6" id="KW-0653">Protein transport</keyword>
<dbReference type="OMA" id="PKRFVQE"/>
<reference evidence="9 10" key="1">
    <citation type="journal article" date="2015" name="Nat. Commun.">
        <title>Lucilia cuprina genome unlocks parasitic fly biology to underpin future interventions.</title>
        <authorList>
            <person name="Anstead C.A."/>
            <person name="Korhonen P.K."/>
            <person name="Young N.D."/>
            <person name="Hall R.S."/>
            <person name="Jex A.R."/>
            <person name="Murali S.C."/>
            <person name="Hughes D.S."/>
            <person name="Lee S.F."/>
            <person name="Perry T."/>
            <person name="Stroehlein A.J."/>
            <person name="Ansell B.R."/>
            <person name="Breugelmans B."/>
            <person name="Hofmann A."/>
            <person name="Qu J."/>
            <person name="Dugan S."/>
            <person name="Lee S.L."/>
            <person name="Chao H."/>
            <person name="Dinh H."/>
            <person name="Han Y."/>
            <person name="Doddapaneni H.V."/>
            <person name="Worley K.C."/>
            <person name="Muzny D.M."/>
            <person name="Ioannidis P."/>
            <person name="Waterhouse R.M."/>
            <person name="Zdobnov E.M."/>
            <person name="James P.J."/>
            <person name="Bagnall N.H."/>
            <person name="Kotze A.C."/>
            <person name="Gibbs R.A."/>
            <person name="Richards S."/>
            <person name="Batterham P."/>
            <person name="Gasser R.B."/>
        </authorList>
    </citation>
    <scope>NUCLEOTIDE SEQUENCE [LARGE SCALE GENOMIC DNA]</scope>
    <source>
        <strain evidence="9 10">LS</strain>
        <tissue evidence="9">Full body</tissue>
    </source>
</reference>
<dbReference type="Pfam" id="PF18816">
    <property type="entry name" value="Importin_rep_5"/>
    <property type="match status" value="1"/>
</dbReference>
<evidence type="ECO:0000313" key="9">
    <source>
        <dbReference type="EMBL" id="KNC34206.1"/>
    </source>
</evidence>
<keyword evidence="3" id="KW-0813">Transport</keyword>
<dbReference type="InterPro" id="IPR040928">
    <property type="entry name" value="Importin_rep_5"/>
</dbReference>
<dbReference type="Gene3D" id="1.25.10.10">
    <property type="entry name" value="Leucine-rich Repeat Variant"/>
    <property type="match status" value="1"/>
</dbReference>
<evidence type="ECO:0000256" key="3">
    <source>
        <dbReference type="ARBA" id="ARBA00022448"/>
    </source>
</evidence>
<evidence type="ECO:0000256" key="5">
    <source>
        <dbReference type="ARBA" id="ARBA00022737"/>
    </source>
</evidence>
<dbReference type="Pfam" id="PF13513">
    <property type="entry name" value="HEAT_EZ"/>
    <property type="match status" value="1"/>
</dbReference>
<dbReference type="SUPFAM" id="SSF48371">
    <property type="entry name" value="ARM repeat"/>
    <property type="match status" value="2"/>
</dbReference>
<name>A0A0L0CPM0_LUCCU</name>
<dbReference type="InterPro" id="IPR041653">
    <property type="entry name" value="Importin_rep_4"/>
</dbReference>
<evidence type="ECO:0000256" key="1">
    <source>
        <dbReference type="ARBA" id="ARBA00004123"/>
    </source>
</evidence>
<dbReference type="InterPro" id="IPR000357">
    <property type="entry name" value="HEAT"/>
</dbReference>
<keyword evidence="10" id="KW-1185">Reference proteome</keyword>
<dbReference type="EMBL" id="JRES01000091">
    <property type="protein sequence ID" value="KNC34206.1"/>
    <property type="molecule type" value="Genomic_DNA"/>
</dbReference>
<evidence type="ECO:0000313" key="10">
    <source>
        <dbReference type="Proteomes" id="UP000037069"/>
    </source>
</evidence>
<dbReference type="SMART" id="SM01349">
    <property type="entry name" value="TOG"/>
    <property type="match status" value="1"/>
</dbReference>
<dbReference type="InterPro" id="IPR034085">
    <property type="entry name" value="TOG"/>
</dbReference>
<evidence type="ECO:0000256" key="7">
    <source>
        <dbReference type="ARBA" id="ARBA00023242"/>
    </source>
</evidence>
<dbReference type="OrthoDB" id="543373at2759"/>
<dbReference type="GO" id="GO:0000226">
    <property type="term" value="P:microtubule cytoskeleton organization"/>
    <property type="evidence" value="ECO:0007669"/>
    <property type="project" value="UniProtKB-ARBA"/>
</dbReference>
<dbReference type="GO" id="GO:0005737">
    <property type="term" value="C:cytoplasm"/>
    <property type="evidence" value="ECO:0007669"/>
    <property type="project" value="UniProtKB-SubCell"/>
</dbReference>
<dbReference type="InterPro" id="IPR040122">
    <property type="entry name" value="Importin_beta"/>
</dbReference>
<dbReference type="InterPro" id="IPR041389">
    <property type="entry name" value="Importin_rep_6"/>
</dbReference>
<keyword evidence="4" id="KW-0963">Cytoplasm</keyword>
<proteinExistence type="predicted"/>
<dbReference type="InterPro" id="IPR057672">
    <property type="entry name" value="TPR_IPO4/5"/>
</dbReference>
<sequence length="1104" mass="123721">MAADQFQQILNSLLSTDNEVRQQAEDTYNSVSRELKVTHLLATIHNGQQSEEARQMAAVLLRRLFTSEFLEFYKELPQEAQGQLLQQILLAVQQDVTPNLRRKICEVVAEAARNLIDDDGNNQWPDFLQFLFQCANSPSPPLQESALRIFASVPSIFGNQETQYLDLIKQMLAKSMEPTADAEVRFQAVRAIGAFILQHDKEKEAVIYKQFGDLLPRMIMITAESIEAQDDQSLVKLLIDMTETCPKFLRPQLEVIFEICMKVFSSQDIEDSWRHLVLEVMVSLAENAPAMVRKRAEKYVNALIPLVLQMMTDMDDDEDWATSDVVTDDDNSDNNVIAESSLDRLACGLGGKTVLPQVMNSLPAMLGHADWKQRYAALMAISAIGEGCHKQMEAMLEQVMSGVLNFLSDPHPRVRYAACNAIGQMSTDFAPTFEKKFHAQVVPGLLSLLDDVQNPRVQAHAGAALVNFSEDCPKNILTRYLDGIMAKLEAVLNSKFKELVEKGNKFVLEQVVTTIASVADTCEKEFVAYYDRLMPCLKFIIQNANSEDLRMLRGKTIECVSLIGLAVGREKFITDAGEVMDMLLKTHTEGDLPDDDPQTSYLITAWARMCKILGKQFEQYLPLVMGPVMRTAAMKPEVALLDNDEVEDIEGDVDWSFINLGEQQNFAIRTAGMEDKASACEMLVCYARELKDGFADYAEEVVRLMVPMLKFYFHDGVRTAAAESLPYLLDCAKIKGPQYLEGMWLYICPELLKVIGTEPEADVQAELLNSLAKCIETLGPNCLNDEAMKQVLEIITKYMDEHFERADKRLAARNEEDYDDGVEEELAEQDDTDTYILSKVIDILHSLFVTNKAQFLPHFEHVVKHFVKLLDPARSWSDRQWGLCAFDDVIEFCGPASAPYQQFFTPALLQYVCDKSPEVRQAAAYGCGVLGQFGGEQFAVTCAQIIPLLVQVVNDPKSREPENINPTENAISAVSKILMYNKSALQNVDEIINVWFSWLPVTEDSDEAPHIYGYLCDLIQANHPVILGANNCNLPRIVSIIAQAFANKVVAVVSEVGSRMLAIVKQVETNPEVFQVCASQLTPEMQHALQEAYRELANANSAQG</sequence>
<dbReference type="Proteomes" id="UP000037069">
    <property type="component" value="Unassembled WGS sequence"/>
</dbReference>
<evidence type="ECO:0000256" key="2">
    <source>
        <dbReference type="ARBA" id="ARBA00004496"/>
    </source>
</evidence>
<feature type="domain" description="TOG" evidence="8">
    <location>
        <begin position="347"/>
        <end position="593"/>
    </location>
</feature>
<dbReference type="Pfam" id="PF25780">
    <property type="entry name" value="TPR_IPO5"/>
    <property type="match status" value="1"/>
</dbReference>
<dbReference type="STRING" id="7375.A0A0L0CPM0"/>
<dbReference type="InterPro" id="IPR016024">
    <property type="entry name" value="ARM-type_fold"/>
</dbReference>
<dbReference type="InterPro" id="IPR011989">
    <property type="entry name" value="ARM-like"/>
</dbReference>
<gene>
    <name evidence="9" type="ORF">FF38_10095</name>
</gene>
<comment type="subcellular location">
    <subcellularLocation>
        <location evidence="2">Cytoplasm</location>
    </subcellularLocation>
    <subcellularLocation>
        <location evidence="1">Nucleus</location>
    </subcellularLocation>
</comment>
<dbReference type="SMART" id="SM00567">
    <property type="entry name" value="EZ_HEAT"/>
    <property type="match status" value="3"/>
</dbReference>
<organism evidence="9 10">
    <name type="scientific">Lucilia cuprina</name>
    <name type="common">Green bottle fly</name>
    <name type="synonym">Australian sheep blowfly</name>
    <dbReference type="NCBI Taxonomy" id="7375"/>
    <lineage>
        <taxon>Eukaryota</taxon>
        <taxon>Metazoa</taxon>
        <taxon>Ecdysozoa</taxon>
        <taxon>Arthropoda</taxon>
        <taxon>Hexapoda</taxon>
        <taxon>Insecta</taxon>
        <taxon>Pterygota</taxon>
        <taxon>Neoptera</taxon>
        <taxon>Endopterygota</taxon>
        <taxon>Diptera</taxon>
        <taxon>Brachycera</taxon>
        <taxon>Muscomorpha</taxon>
        <taxon>Oestroidea</taxon>
        <taxon>Calliphoridae</taxon>
        <taxon>Luciliinae</taxon>
        <taxon>Lucilia</taxon>
    </lineage>
</organism>
<dbReference type="AlphaFoldDB" id="A0A0L0CPM0"/>
<dbReference type="Pfam" id="PF18808">
    <property type="entry name" value="Importin_rep_4"/>
    <property type="match status" value="1"/>
</dbReference>
<protein>
    <recommendedName>
        <fullName evidence="8">TOG domain-containing protein</fullName>
    </recommendedName>
</protein>
<evidence type="ECO:0000259" key="8">
    <source>
        <dbReference type="SMART" id="SM01349"/>
    </source>
</evidence>
<keyword evidence="5" id="KW-0677">Repeat</keyword>
<dbReference type="Pfam" id="PF02985">
    <property type="entry name" value="HEAT"/>
    <property type="match status" value="1"/>
</dbReference>
<dbReference type="GO" id="GO:0005634">
    <property type="term" value="C:nucleus"/>
    <property type="evidence" value="ECO:0007669"/>
    <property type="project" value="UniProtKB-SubCell"/>
</dbReference>
<dbReference type="InterPro" id="IPR004155">
    <property type="entry name" value="PBS_lyase_HEAT"/>
</dbReference>
<accession>A0A0L0CPM0</accession>
<dbReference type="GO" id="GO:0006606">
    <property type="term" value="P:protein import into nucleus"/>
    <property type="evidence" value="ECO:0007669"/>
    <property type="project" value="InterPro"/>
</dbReference>
<evidence type="ECO:0000256" key="6">
    <source>
        <dbReference type="ARBA" id="ARBA00022927"/>
    </source>
</evidence>